<dbReference type="PANTHER" id="PTHR30204">
    <property type="entry name" value="REDOX-CYCLING DRUG-SENSING TRANSCRIPTIONAL ACTIVATOR SOXR"/>
    <property type="match status" value="1"/>
</dbReference>
<dbReference type="InterPro" id="IPR047057">
    <property type="entry name" value="MerR_fam"/>
</dbReference>
<protein>
    <submittedName>
        <fullName evidence="6">MerR family transcriptional regulator</fullName>
    </submittedName>
</protein>
<organism evidence="6 7">
    <name type="scientific">Tsukamurella sputi</name>
    <dbReference type="NCBI Taxonomy" id="2591848"/>
    <lineage>
        <taxon>Bacteria</taxon>
        <taxon>Bacillati</taxon>
        <taxon>Actinomycetota</taxon>
        <taxon>Actinomycetes</taxon>
        <taxon>Mycobacteriales</taxon>
        <taxon>Tsukamurellaceae</taxon>
        <taxon>Tsukamurella</taxon>
    </lineage>
</organism>
<sequence length="263" mass="29595">MNDRNPLTVGAVARLTGVSVRTLHHYDEIALVVPSDRTRAGYRVYSDADVERLHQVLTYRELGFPLEQIATLLDDPSADAMAHLEQQRKLLSDRIDRLHWMVAAVEEMMSSKRSGVQLTAQEQTEIFGDNWMGEQYAEEAEQRWGGTTQWEQSQQRAAQFDKDDWKRIKADTDALEAALADGLARGVAPGSAEGGALAEQHRASIEKFYDCSYEMQVCLAQMYLADERFTKHYDDIAPGLAQYVHDVIVANAERRTNGDTSAE</sequence>
<keyword evidence="3" id="KW-0010">Activator</keyword>
<dbReference type="AlphaFoldDB" id="A0A5C5RLN8"/>
<feature type="domain" description="HTH merR-type" evidence="5">
    <location>
        <begin position="6"/>
        <end position="75"/>
    </location>
</feature>
<dbReference type="SMART" id="SM00422">
    <property type="entry name" value="HTH_MERR"/>
    <property type="match status" value="1"/>
</dbReference>
<dbReference type="OrthoDB" id="9809391at2"/>
<dbReference type="Pfam" id="PF13411">
    <property type="entry name" value="MerR_1"/>
    <property type="match status" value="1"/>
</dbReference>
<evidence type="ECO:0000256" key="3">
    <source>
        <dbReference type="ARBA" id="ARBA00023159"/>
    </source>
</evidence>
<dbReference type="InterPro" id="IPR009061">
    <property type="entry name" value="DNA-bd_dom_put_sf"/>
</dbReference>
<evidence type="ECO:0000313" key="6">
    <source>
        <dbReference type="EMBL" id="TWS23403.1"/>
    </source>
</evidence>
<dbReference type="Gene3D" id="1.10.1660.10">
    <property type="match status" value="1"/>
</dbReference>
<dbReference type="CDD" id="cd01106">
    <property type="entry name" value="HTH_TipAL-Mta"/>
    <property type="match status" value="1"/>
</dbReference>
<keyword evidence="7" id="KW-1185">Reference proteome</keyword>
<evidence type="ECO:0000259" key="5">
    <source>
        <dbReference type="PROSITE" id="PS50937"/>
    </source>
</evidence>
<proteinExistence type="predicted"/>
<dbReference type="PROSITE" id="PS50937">
    <property type="entry name" value="HTH_MERR_2"/>
    <property type="match status" value="1"/>
</dbReference>
<dbReference type="SUPFAM" id="SSF46955">
    <property type="entry name" value="Putative DNA-binding domain"/>
    <property type="match status" value="1"/>
</dbReference>
<evidence type="ECO:0000313" key="7">
    <source>
        <dbReference type="Proteomes" id="UP000319792"/>
    </source>
</evidence>
<accession>A0A5C5RLN8</accession>
<dbReference type="EMBL" id="VIGV01000004">
    <property type="protein sequence ID" value="TWS23403.1"/>
    <property type="molecule type" value="Genomic_DNA"/>
</dbReference>
<keyword evidence="2" id="KW-0238">DNA-binding</keyword>
<dbReference type="Pfam" id="PF07739">
    <property type="entry name" value="TipAS"/>
    <property type="match status" value="1"/>
</dbReference>
<dbReference type="RefSeq" id="WP_146435028.1">
    <property type="nucleotide sequence ID" value="NZ_VIGV01000004.1"/>
</dbReference>
<evidence type="ECO:0000256" key="1">
    <source>
        <dbReference type="ARBA" id="ARBA00023015"/>
    </source>
</evidence>
<dbReference type="InterPro" id="IPR000551">
    <property type="entry name" value="MerR-type_HTH_dom"/>
</dbReference>
<keyword evidence="4" id="KW-0804">Transcription</keyword>
<dbReference type="PRINTS" id="PR00040">
    <property type="entry name" value="HTHMERR"/>
</dbReference>
<evidence type="ECO:0000256" key="2">
    <source>
        <dbReference type="ARBA" id="ARBA00023125"/>
    </source>
</evidence>
<dbReference type="PANTHER" id="PTHR30204:SF90">
    <property type="entry name" value="HTH-TYPE TRANSCRIPTIONAL ACTIVATOR MTA"/>
    <property type="match status" value="1"/>
</dbReference>
<dbReference type="InterPro" id="IPR036244">
    <property type="entry name" value="TipA-like_antibiotic-bd"/>
</dbReference>
<evidence type="ECO:0000256" key="4">
    <source>
        <dbReference type="ARBA" id="ARBA00023163"/>
    </source>
</evidence>
<gene>
    <name evidence="6" type="ORF">FK268_14025</name>
</gene>
<dbReference type="SUPFAM" id="SSF89082">
    <property type="entry name" value="Antibiotic binding domain of TipA-like multidrug resistance regulators"/>
    <property type="match status" value="1"/>
</dbReference>
<dbReference type="Proteomes" id="UP000319792">
    <property type="component" value="Unassembled WGS sequence"/>
</dbReference>
<comment type="caution">
    <text evidence="6">The sequence shown here is derived from an EMBL/GenBank/DDBJ whole genome shotgun (WGS) entry which is preliminary data.</text>
</comment>
<reference evidence="6 7" key="1">
    <citation type="submission" date="2019-08" db="EMBL/GenBank/DDBJ databases">
        <title>Tsukamurella conjunctivitidis sp. nov., Tsukamurella assacharolytica sp. nov. and Tsukamurella sputae sp. nov. isolated from patients with conjunctivitis, bacteraemia (lymphoma) and respiratory infection (sputum) in Hong Kong.</title>
        <authorList>
            <person name="Fok K.M.N."/>
            <person name="Fong J.Y.H."/>
        </authorList>
    </citation>
    <scope>NUCLEOTIDE SEQUENCE [LARGE SCALE GENOMIC DNA]</scope>
    <source>
        <strain evidence="6 7">HKU70</strain>
    </source>
</reference>
<name>A0A5C5RLN8_9ACTN</name>
<dbReference type="Gene3D" id="1.10.490.50">
    <property type="entry name" value="Antibiotic binding domain of TipA-like multidrug resistance regulators"/>
    <property type="match status" value="1"/>
</dbReference>
<dbReference type="InterPro" id="IPR012925">
    <property type="entry name" value="TipAS_dom"/>
</dbReference>
<dbReference type="GO" id="GO:0003700">
    <property type="term" value="F:DNA-binding transcription factor activity"/>
    <property type="evidence" value="ECO:0007669"/>
    <property type="project" value="InterPro"/>
</dbReference>
<keyword evidence="1" id="KW-0805">Transcription regulation</keyword>
<dbReference type="GO" id="GO:0003677">
    <property type="term" value="F:DNA binding"/>
    <property type="evidence" value="ECO:0007669"/>
    <property type="project" value="UniProtKB-KW"/>
</dbReference>